<sequence length="139" mass="16025">MPPLYQQEKSEQKLVQGMVPWLELDPAIIKTVDLSFLTLPTSRCCSQMNLIGINEFLKYFCCLCVIHTLRIPSWVDNVELQLISQYFSEFCQDLKNIRMKFLGAMPDIYVEFPTQYCTAEDINMAAKSPICVALTEFKP</sequence>
<reference evidence="1" key="1">
    <citation type="submission" date="2017-07" db="EMBL/GenBank/DDBJ databases">
        <authorList>
            <person name="Mikheyev A."/>
            <person name="Grau M."/>
        </authorList>
    </citation>
    <scope>NUCLEOTIDE SEQUENCE</scope>
    <source>
        <tissue evidence="1">Venom_gland</tissue>
    </source>
</reference>
<accession>A0A2D4FWU2</accession>
<protein>
    <submittedName>
        <fullName evidence="1">Uncharacterized protein</fullName>
    </submittedName>
</protein>
<dbReference type="AlphaFoldDB" id="A0A2D4FWU2"/>
<evidence type="ECO:0000313" key="1">
    <source>
        <dbReference type="EMBL" id="LAA51928.1"/>
    </source>
</evidence>
<organism evidence="1">
    <name type="scientific">Micrurus corallinus</name>
    <name type="common">Brazilian coral snake</name>
    <dbReference type="NCBI Taxonomy" id="54390"/>
    <lineage>
        <taxon>Eukaryota</taxon>
        <taxon>Metazoa</taxon>
        <taxon>Chordata</taxon>
        <taxon>Craniata</taxon>
        <taxon>Vertebrata</taxon>
        <taxon>Euteleostomi</taxon>
        <taxon>Lepidosauria</taxon>
        <taxon>Squamata</taxon>
        <taxon>Bifurcata</taxon>
        <taxon>Unidentata</taxon>
        <taxon>Episquamata</taxon>
        <taxon>Toxicofera</taxon>
        <taxon>Serpentes</taxon>
        <taxon>Colubroidea</taxon>
        <taxon>Elapidae</taxon>
        <taxon>Elapinae</taxon>
        <taxon>Micrurus</taxon>
    </lineage>
</organism>
<proteinExistence type="predicted"/>
<name>A0A2D4FWU2_MICCO</name>
<reference evidence="1" key="2">
    <citation type="submission" date="2017-11" db="EMBL/GenBank/DDBJ databases">
        <title>Coralsnake Venomics: Analyses of Venom Gland Transcriptomes and Proteomes of Six Brazilian Taxa.</title>
        <authorList>
            <person name="Aird S.D."/>
            <person name="Jorge da Silva N."/>
            <person name="Qiu L."/>
            <person name="Villar-Briones A."/>
            <person name="Aparecida-Saddi V."/>
            <person name="Campos-Telles M.P."/>
            <person name="Grau M."/>
            <person name="Mikheyev A.S."/>
        </authorList>
    </citation>
    <scope>NUCLEOTIDE SEQUENCE</scope>
    <source>
        <tissue evidence="1">Venom_gland</tissue>
    </source>
</reference>
<dbReference type="EMBL" id="IACJ01094833">
    <property type="protein sequence ID" value="LAA51928.1"/>
    <property type="molecule type" value="Transcribed_RNA"/>
</dbReference>